<evidence type="ECO:0000256" key="2">
    <source>
        <dbReference type="ARBA" id="ARBA00004496"/>
    </source>
</evidence>
<dbReference type="InterPro" id="IPR037362">
    <property type="entry name" value="CAS_fam"/>
</dbReference>
<dbReference type="InterPro" id="IPR038319">
    <property type="entry name" value="Serine_rich_sf"/>
</dbReference>
<dbReference type="Pfam" id="PF12026">
    <property type="entry name" value="CAS_C"/>
    <property type="match status" value="1"/>
</dbReference>
<evidence type="ECO:0000256" key="4">
    <source>
        <dbReference type="ARBA" id="ARBA00022443"/>
    </source>
</evidence>
<dbReference type="GO" id="GO:0005737">
    <property type="term" value="C:cytoplasm"/>
    <property type="evidence" value="ECO:0007669"/>
    <property type="project" value="UniProtKB-SubCell"/>
</dbReference>
<dbReference type="GeneTree" id="ENSGT00950000183008"/>
<evidence type="ECO:0000313" key="13">
    <source>
        <dbReference type="Proteomes" id="UP000265080"/>
    </source>
</evidence>
<evidence type="ECO:0000256" key="6">
    <source>
        <dbReference type="ARBA" id="ARBA00022553"/>
    </source>
</evidence>
<keyword evidence="6" id="KW-0597">Phosphoprotein</keyword>
<dbReference type="GO" id="GO:0005925">
    <property type="term" value="C:focal adhesion"/>
    <property type="evidence" value="ECO:0007669"/>
    <property type="project" value="UniProtKB-SubCell"/>
</dbReference>
<reference evidence="12" key="2">
    <citation type="submission" date="2025-08" db="UniProtKB">
        <authorList>
            <consortium name="Ensembl"/>
        </authorList>
    </citation>
    <scope>IDENTIFICATION</scope>
</reference>
<evidence type="ECO:0000256" key="3">
    <source>
        <dbReference type="ARBA" id="ARBA00007848"/>
    </source>
</evidence>
<dbReference type="FunFam" id="1.20.120.230:FF:000001">
    <property type="entry name" value="Breast cancer anti-estrogen resistance 1"/>
    <property type="match status" value="1"/>
</dbReference>
<evidence type="ECO:0000313" key="12">
    <source>
        <dbReference type="Ensembl" id="ENSAPEP00000030607.1"/>
    </source>
</evidence>
<dbReference type="GO" id="GO:0007155">
    <property type="term" value="P:cell adhesion"/>
    <property type="evidence" value="ECO:0007669"/>
    <property type="project" value="UniProtKB-KW"/>
</dbReference>
<keyword evidence="8" id="KW-0965">Cell junction</keyword>
<feature type="domain" description="CAS family C-terminal" evidence="11">
    <location>
        <begin position="414"/>
        <end position="614"/>
    </location>
</feature>
<evidence type="ECO:0000256" key="9">
    <source>
        <dbReference type="SAM" id="MobiDB-lite"/>
    </source>
</evidence>
<dbReference type="GO" id="GO:0005886">
    <property type="term" value="C:plasma membrane"/>
    <property type="evidence" value="ECO:0007669"/>
    <property type="project" value="TreeGrafter"/>
</dbReference>
<proteinExistence type="inferred from homology"/>
<dbReference type="AlphaFoldDB" id="A0A3P8U5N2"/>
<evidence type="ECO:0000256" key="8">
    <source>
        <dbReference type="ARBA" id="ARBA00022949"/>
    </source>
</evidence>
<feature type="region of interest" description="Disordered" evidence="9">
    <location>
        <begin position="108"/>
        <end position="199"/>
    </location>
</feature>
<feature type="compositionally biased region" description="Polar residues" evidence="9">
    <location>
        <begin position="109"/>
        <end position="120"/>
    </location>
</feature>
<keyword evidence="5" id="KW-0963">Cytoplasm</keyword>
<dbReference type="FunFam" id="1.20.120.830:FF:000001">
    <property type="entry name" value="BCAR1 scaffold protein, Cas family member"/>
    <property type="match status" value="1"/>
</dbReference>
<dbReference type="PANTHER" id="PTHR10654">
    <property type="entry name" value="CAS SCAFFOLDING PROTEIN"/>
    <property type="match status" value="1"/>
</dbReference>
<protein>
    <submittedName>
        <fullName evidence="12">Neural precursor cell expressed, developmentally down-regulated 9</fullName>
    </submittedName>
</protein>
<feature type="compositionally biased region" description="Low complexity" evidence="9">
    <location>
        <begin position="175"/>
        <end position="197"/>
    </location>
</feature>
<name>A0A3P8U5N2_AMPPE</name>
<dbReference type="GO" id="GO:0016477">
    <property type="term" value="P:cell migration"/>
    <property type="evidence" value="ECO:0007669"/>
    <property type="project" value="TreeGrafter"/>
</dbReference>
<evidence type="ECO:0000256" key="1">
    <source>
        <dbReference type="ARBA" id="ARBA00004246"/>
    </source>
</evidence>
<dbReference type="PANTHER" id="PTHR10654:SF20">
    <property type="entry name" value="ENHANCER OF FILAMENTATION 1"/>
    <property type="match status" value="1"/>
</dbReference>
<evidence type="ECO:0000259" key="10">
    <source>
        <dbReference type="Pfam" id="PF08824"/>
    </source>
</evidence>
<dbReference type="Pfam" id="PF08824">
    <property type="entry name" value="Serine_rich"/>
    <property type="match status" value="1"/>
</dbReference>
<dbReference type="Proteomes" id="UP000265080">
    <property type="component" value="Chromosome 17"/>
</dbReference>
<comment type="similarity">
    <text evidence="3">Belongs to the CAS family.</text>
</comment>
<dbReference type="GO" id="GO:0007169">
    <property type="term" value="P:cell surface receptor protein tyrosine kinase signaling pathway"/>
    <property type="evidence" value="ECO:0007669"/>
    <property type="project" value="TreeGrafter"/>
</dbReference>
<feature type="domain" description="Serine rich protein interaction" evidence="10">
    <location>
        <begin position="203"/>
        <end position="361"/>
    </location>
</feature>
<reference evidence="12" key="3">
    <citation type="submission" date="2025-09" db="UniProtKB">
        <authorList>
            <consortium name="Ensembl"/>
        </authorList>
    </citation>
    <scope>IDENTIFICATION</scope>
</reference>
<keyword evidence="7" id="KW-0130">Cell adhesion</keyword>
<evidence type="ECO:0000256" key="5">
    <source>
        <dbReference type="ARBA" id="ARBA00022490"/>
    </source>
</evidence>
<feature type="region of interest" description="Disordered" evidence="9">
    <location>
        <begin position="368"/>
        <end position="410"/>
    </location>
</feature>
<dbReference type="Gene3D" id="1.20.120.230">
    <property type="entry name" value="Alpha-catenin/vinculin-like"/>
    <property type="match status" value="1"/>
</dbReference>
<dbReference type="Ensembl" id="ENSAPET00000031426.1">
    <property type="protein sequence ID" value="ENSAPEP00000030607.1"/>
    <property type="gene ID" value="ENSAPEG00000021755.1"/>
</dbReference>
<evidence type="ECO:0000256" key="7">
    <source>
        <dbReference type="ARBA" id="ARBA00022889"/>
    </source>
</evidence>
<comment type="subcellular location">
    <subcellularLocation>
        <location evidence="1">Cell junction</location>
        <location evidence="1">Focal adhesion</location>
    </subcellularLocation>
    <subcellularLocation>
        <location evidence="2">Cytoplasm</location>
    </subcellularLocation>
</comment>
<sequence length="620" mass="68499">MLLFVCDGQVVTPTRVGQSYCYSPGQHNQQDLYDVPPSSNQGVYDVPPSQMDLRTQGVYDIPPSSQGVYSVPPCRTNPALQEGNYDFPQPLKHKQEGIYDVPPAALTKPAQTTKASTTSLHPPFIRGRGSQQDVYDIPRGVQPSQHRDPSKGIYDIPAQDSRTVADVTDGVNRLSFSSTGSTRSSMSTSSSSTGSSSEGRLALDLDAAVQRLYRLQQTVDVSVGAVHSMAASPHWRTFPFMERHANDVRTVLDRVRAALGDFIVFGRGAAANATSLSDSSLHSKLRRQLGRLEDSQQILLQIYQVLENCSWALNALASSGKHHNKTDDLDRFVMVSRTVPDDAKQLASTIGSNAELLFRRTHLDGSYSVGSSPDENLIHPLTSPSSENDNYGGPTKPFPVPSSQDKDNMNNSEKCVKSWMEDYDYVHLQGKEDFERQQKELLEKENIIKQSQVQLGQEQINQFKKLEQEVIKPVENDITQWISHQGSVLDRQLLGFYSDQCEQHFVTLLSAVDAFFGCVGAGQPPRIFVAHSKFVILSAHKLVFIGDTLSRQASAPEVANRVMNSSNVLCDLLKTVVAATKTAALNYPNTAAIQEMVDRVTELSHHAQQFKEQLLQMSSC</sequence>
<evidence type="ECO:0000259" key="11">
    <source>
        <dbReference type="Pfam" id="PF12026"/>
    </source>
</evidence>
<keyword evidence="13" id="KW-1185">Reference proteome</keyword>
<accession>A0A3P8U5N2</accession>
<dbReference type="OMA" id="VYEFPTK"/>
<dbReference type="InterPro" id="IPR014928">
    <property type="entry name" value="Serine_rich_dom"/>
</dbReference>
<dbReference type="InterPro" id="IPR021901">
    <property type="entry name" value="CAS_C"/>
</dbReference>
<organism evidence="12 13">
    <name type="scientific">Amphiprion percula</name>
    <name type="common">Orange clownfish</name>
    <name type="synonym">Lutjanus percula</name>
    <dbReference type="NCBI Taxonomy" id="161767"/>
    <lineage>
        <taxon>Eukaryota</taxon>
        <taxon>Metazoa</taxon>
        <taxon>Chordata</taxon>
        <taxon>Craniata</taxon>
        <taxon>Vertebrata</taxon>
        <taxon>Euteleostomi</taxon>
        <taxon>Actinopterygii</taxon>
        <taxon>Neopterygii</taxon>
        <taxon>Teleostei</taxon>
        <taxon>Neoteleostei</taxon>
        <taxon>Acanthomorphata</taxon>
        <taxon>Ovalentaria</taxon>
        <taxon>Pomacentridae</taxon>
        <taxon>Amphiprion</taxon>
    </lineage>
</organism>
<reference evidence="12 13" key="1">
    <citation type="submission" date="2018-03" db="EMBL/GenBank/DDBJ databases">
        <title>Finding Nemo's genes: A chromosome-scale reference assembly of the genome of the orange clownfish Amphiprion percula.</title>
        <authorList>
            <person name="Lehmann R."/>
        </authorList>
    </citation>
    <scope>NUCLEOTIDE SEQUENCE</scope>
</reference>
<keyword evidence="4" id="KW-0728">SH3 domain</keyword>
<dbReference type="Gene3D" id="1.20.120.830">
    <property type="entry name" value="Serine-rich domain"/>
    <property type="match status" value="1"/>
</dbReference>